<gene>
    <name evidence="2" type="ORF">D9756_002058</name>
</gene>
<sequence>MLVSSSTNIVHIHPPKSHVPFTSPSTRRSTLSPSPSNSFRRQLDFEAFIVHLSRSAPKLQELRIKNVPHLPSSLLDHLASNLPQLRALELQEVVDVKSFNDLRPLGSLPALEYLSLTFQPSLSSHISQIDAPLMDTFLPILTSLELIGPREVVFDFARALGSKSVKKLCLRCKSPPVTFTPGIKPVSSLYLGKDG</sequence>
<name>A0A8H5GBH1_9AGAR</name>
<dbReference type="Proteomes" id="UP000559027">
    <property type="component" value="Unassembled WGS sequence"/>
</dbReference>
<keyword evidence="3" id="KW-1185">Reference proteome</keyword>
<evidence type="ECO:0000313" key="2">
    <source>
        <dbReference type="EMBL" id="KAF5361859.1"/>
    </source>
</evidence>
<evidence type="ECO:0000256" key="1">
    <source>
        <dbReference type="SAM" id="MobiDB-lite"/>
    </source>
</evidence>
<protein>
    <submittedName>
        <fullName evidence="2">Uncharacterized protein</fullName>
    </submittedName>
</protein>
<dbReference type="InterPro" id="IPR032675">
    <property type="entry name" value="LRR_dom_sf"/>
</dbReference>
<dbReference type="EMBL" id="JAACJO010000002">
    <property type="protein sequence ID" value="KAF5361859.1"/>
    <property type="molecule type" value="Genomic_DNA"/>
</dbReference>
<dbReference type="Gene3D" id="3.80.10.10">
    <property type="entry name" value="Ribonuclease Inhibitor"/>
    <property type="match status" value="1"/>
</dbReference>
<accession>A0A8H5GBH1</accession>
<dbReference type="AlphaFoldDB" id="A0A8H5GBH1"/>
<proteinExistence type="predicted"/>
<comment type="caution">
    <text evidence="2">The sequence shown here is derived from an EMBL/GenBank/DDBJ whole genome shotgun (WGS) entry which is preliminary data.</text>
</comment>
<evidence type="ECO:0000313" key="3">
    <source>
        <dbReference type="Proteomes" id="UP000559027"/>
    </source>
</evidence>
<dbReference type="SUPFAM" id="SSF52047">
    <property type="entry name" value="RNI-like"/>
    <property type="match status" value="1"/>
</dbReference>
<feature type="compositionally biased region" description="Low complexity" evidence="1">
    <location>
        <begin position="22"/>
        <end position="38"/>
    </location>
</feature>
<reference evidence="2 3" key="1">
    <citation type="journal article" date="2020" name="ISME J.">
        <title>Uncovering the hidden diversity of litter-decomposition mechanisms in mushroom-forming fungi.</title>
        <authorList>
            <person name="Floudas D."/>
            <person name="Bentzer J."/>
            <person name="Ahren D."/>
            <person name="Johansson T."/>
            <person name="Persson P."/>
            <person name="Tunlid A."/>
        </authorList>
    </citation>
    <scope>NUCLEOTIDE SEQUENCE [LARGE SCALE GENOMIC DNA]</scope>
    <source>
        <strain evidence="2 3">CBS 146.42</strain>
    </source>
</reference>
<feature type="region of interest" description="Disordered" evidence="1">
    <location>
        <begin position="14"/>
        <end position="38"/>
    </location>
</feature>
<organism evidence="2 3">
    <name type="scientific">Leucocoprinus leucothites</name>
    <dbReference type="NCBI Taxonomy" id="201217"/>
    <lineage>
        <taxon>Eukaryota</taxon>
        <taxon>Fungi</taxon>
        <taxon>Dikarya</taxon>
        <taxon>Basidiomycota</taxon>
        <taxon>Agaricomycotina</taxon>
        <taxon>Agaricomycetes</taxon>
        <taxon>Agaricomycetidae</taxon>
        <taxon>Agaricales</taxon>
        <taxon>Agaricineae</taxon>
        <taxon>Agaricaceae</taxon>
        <taxon>Leucocoprinus</taxon>
    </lineage>
</organism>